<dbReference type="Proteomes" id="UP000288859">
    <property type="component" value="Unassembled WGS sequence"/>
</dbReference>
<sequence>MKSPEIIVIGAGPSGIALAHTLKHKLKHDDFSVYEKLGGVGGTWRTNTYPGVGCDVPTILYSFSFNLNPNWSKELCDGPEILQYMEDTVDKFSLRKHMNFGVECLGATWNAETRQWEVQFKDLQTGVEYTRYAEVLISAVGGISFPRDVRFPGMETFQGDMFHTAKWDHSVDYTGKRMAIIGNGCSAAQVVPAVVDKVKSIKQYARSRQWYHERPNRNFTKLELWCFRNIPLWERYNRLSLFLQNDDLVSTYMPGAAAARKRAKVENHAKEYIYATAPKKYHDILVPDFPLGCKRRIFDPNYLEALHKPNLELVPYGISSIDETGIVDSTGQKTEFDIIVLATGFQVQRFLTPMNITGRNGVTLHGQWKEKRGAQAYMGSFVHNFPNFGILFGPNTFPAHNSALFACEVQIEYIAREMLAPLIDGRSSIIEVKATAEDQWVNDIQGQLQGSVFAAGCSNWYINDFGRNAASWPGYASTFWKETLIPRWGILMKSGGSKLWVFNRLIRGIRSINSFALLAIALLSFTGLAKRNPGLLERAAQSLRQLRLS</sequence>
<dbReference type="PANTHER" id="PTHR42877">
    <property type="entry name" value="L-ORNITHINE N(5)-MONOOXYGENASE-RELATED"/>
    <property type="match status" value="1"/>
</dbReference>
<gene>
    <name evidence="3" type="ORF">B0A52_10346</name>
</gene>
<organism evidence="3 4">
    <name type="scientific">Exophiala mesophila</name>
    <name type="common">Black yeast-like fungus</name>
    <dbReference type="NCBI Taxonomy" id="212818"/>
    <lineage>
        <taxon>Eukaryota</taxon>
        <taxon>Fungi</taxon>
        <taxon>Dikarya</taxon>
        <taxon>Ascomycota</taxon>
        <taxon>Pezizomycotina</taxon>
        <taxon>Eurotiomycetes</taxon>
        <taxon>Chaetothyriomycetidae</taxon>
        <taxon>Chaetothyriales</taxon>
        <taxon>Herpotrichiellaceae</taxon>
        <taxon>Exophiala</taxon>
    </lineage>
</organism>
<reference evidence="3 4" key="1">
    <citation type="submission" date="2017-03" db="EMBL/GenBank/DDBJ databases">
        <title>Genomes of endolithic fungi from Antarctica.</title>
        <authorList>
            <person name="Coleine C."/>
            <person name="Masonjones S."/>
            <person name="Stajich J.E."/>
        </authorList>
    </citation>
    <scope>NUCLEOTIDE SEQUENCE [LARGE SCALE GENOMIC DNA]</scope>
    <source>
        <strain evidence="3 4">CCFEE 6314</strain>
    </source>
</reference>
<evidence type="ECO:0000256" key="1">
    <source>
        <dbReference type="ARBA" id="ARBA00001974"/>
    </source>
</evidence>
<evidence type="ECO:0000313" key="4">
    <source>
        <dbReference type="Proteomes" id="UP000288859"/>
    </source>
</evidence>
<dbReference type="Pfam" id="PF13738">
    <property type="entry name" value="Pyr_redox_3"/>
    <property type="match status" value="1"/>
</dbReference>
<evidence type="ECO:0008006" key="5">
    <source>
        <dbReference type="Google" id="ProtNLM"/>
    </source>
</evidence>
<dbReference type="PANTHER" id="PTHR42877:SF5">
    <property type="entry name" value="L-ORNITHINE N(5)-MONOOXYGENASE-RELATED"/>
    <property type="match status" value="1"/>
</dbReference>
<dbReference type="SUPFAM" id="SSF51905">
    <property type="entry name" value="FAD/NAD(P)-binding domain"/>
    <property type="match status" value="3"/>
</dbReference>
<comment type="cofactor">
    <cofactor evidence="1">
        <name>FAD</name>
        <dbReference type="ChEBI" id="CHEBI:57692"/>
    </cofactor>
</comment>
<dbReference type="Gene3D" id="3.50.50.60">
    <property type="entry name" value="FAD/NAD(P)-binding domain"/>
    <property type="match status" value="2"/>
</dbReference>
<evidence type="ECO:0000313" key="3">
    <source>
        <dbReference type="EMBL" id="RVX65830.1"/>
    </source>
</evidence>
<name>A0A438MQE7_EXOME</name>
<dbReference type="OrthoDB" id="74360at2759"/>
<comment type="caution">
    <text evidence="3">The sequence shown here is derived from an EMBL/GenBank/DDBJ whole genome shotgun (WGS) entry which is preliminary data.</text>
</comment>
<dbReference type="AlphaFoldDB" id="A0A438MQE7"/>
<dbReference type="InterPro" id="IPR051209">
    <property type="entry name" value="FAD-bind_Monooxygenase_sf"/>
</dbReference>
<dbReference type="VEuPathDB" id="FungiDB:PV10_08686"/>
<comment type="similarity">
    <text evidence="2">Belongs to the FAD-binding monooxygenase family.</text>
</comment>
<dbReference type="InterPro" id="IPR036188">
    <property type="entry name" value="FAD/NAD-bd_sf"/>
</dbReference>
<protein>
    <recommendedName>
        <fullName evidence="5">Monooxygenase</fullName>
    </recommendedName>
</protein>
<accession>A0A438MQE7</accession>
<evidence type="ECO:0000256" key="2">
    <source>
        <dbReference type="ARBA" id="ARBA00010139"/>
    </source>
</evidence>
<proteinExistence type="inferred from homology"/>
<dbReference type="EMBL" id="NAJM01000078">
    <property type="protein sequence ID" value="RVX65830.1"/>
    <property type="molecule type" value="Genomic_DNA"/>
</dbReference>